<accession>A0A9W6B067</accession>
<keyword evidence="1" id="KW-0472">Membrane</keyword>
<keyword evidence="1" id="KW-0812">Transmembrane</keyword>
<proteinExistence type="predicted"/>
<gene>
    <name evidence="2" type="ORF">WR164_04010</name>
</gene>
<dbReference type="RefSeq" id="WP_286135884.1">
    <property type="nucleotide sequence ID" value="NZ_BRPL01000002.1"/>
</dbReference>
<evidence type="ECO:0000256" key="1">
    <source>
        <dbReference type="SAM" id="Phobius"/>
    </source>
</evidence>
<keyword evidence="1" id="KW-1133">Transmembrane helix</keyword>
<sequence length="59" mass="6846">MTMAALLQVINLIFLSVFLYFAIMWVVCECLQNSNIAKMRMSSIISFFALVIFFFITKL</sequence>
<organism evidence="2 3">
    <name type="scientific">Philodulcilactobacillus myokoensis</name>
    <dbReference type="NCBI Taxonomy" id="2929573"/>
    <lineage>
        <taxon>Bacteria</taxon>
        <taxon>Bacillati</taxon>
        <taxon>Bacillota</taxon>
        <taxon>Bacilli</taxon>
        <taxon>Lactobacillales</taxon>
        <taxon>Lactobacillaceae</taxon>
        <taxon>Philodulcilactobacillus</taxon>
    </lineage>
</organism>
<keyword evidence="3" id="KW-1185">Reference proteome</keyword>
<feature type="transmembrane region" description="Helical" evidence="1">
    <location>
        <begin position="39"/>
        <end position="56"/>
    </location>
</feature>
<reference evidence="2" key="2">
    <citation type="journal article" date="2023" name="PLoS ONE">
        <title>Philodulcilactobacillus myokoensis gen. nov., sp. nov., a fructophilic, acidophilic, and agar-phobic lactic acid bacterium isolated from fermented vegetable extracts.</title>
        <authorList>
            <person name="Kouya T."/>
            <person name="Ishiyama Y."/>
            <person name="Ohashi S."/>
            <person name="Kumakubo R."/>
            <person name="Yamazaki T."/>
            <person name="Otaki T."/>
        </authorList>
    </citation>
    <scope>NUCLEOTIDE SEQUENCE</scope>
    <source>
        <strain evidence="2">WR16-4</strain>
    </source>
</reference>
<evidence type="ECO:0000313" key="3">
    <source>
        <dbReference type="Proteomes" id="UP001144204"/>
    </source>
</evidence>
<feature type="transmembrane region" description="Helical" evidence="1">
    <location>
        <begin position="6"/>
        <end position="27"/>
    </location>
</feature>
<dbReference type="EMBL" id="BRPL01000002">
    <property type="protein sequence ID" value="GLB46422.1"/>
    <property type="molecule type" value="Genomic_DNA"/>
</dbReference>
<protein>
    <submittedName>
        <fullName evidence="2">Uncharacterized protein</fullName>
    </submittedName>
</protein>
<dbReference type="Proteomes" id="UP001144204">
    <property type="component" value="Unassembled WGS sequence"/>
</dbReference>
<evidence type="ECO:0000313" key="2">
    <source>
        <dbReference type="EMBL" id="GLB46422.1"/>
    </source>
</evidence>
<reference evidence="2" key="1">
    <citation type="submission" date="2022-07" db="EMBL/GenBank/DDBJ databases">
        <authorList>
            <person name="Kouya T."/>
            <person name="Ishiyama Y."/>
        </authorList>
    </citation>
    <scope>NUCLEOTIDE SEQUENCE</scope>
    <source>
        <strain evidence="2">WR16-4</strain>
    </source>
</reference>
<comment type="caution">
    <text evidence="2">The sequence shown here is derived from an EMBL/GenBank/DDBJ whole genome shotgun (WGS) entry which is preliminary data.</text>
</comment>
<dbReference type="AlphaFoldDB" id="A0A9W6B067"/>
<name>A0A9W6B067_9LACO</name>